<sequence>MTFISISRSPKKLLRNFLLAFLIIFAVRLKLSKQKEAAAGRAAEVTDEPRVEVLGNRAALRVKPKTEQWALEMEEVPLESVDLEEVGLRLEERRSEIRRRCERFLTSEELQEAPNSREFLINKDYGLVWCNVFKAASSTWLYNFLLLAGISKKVIERSRTSPVEVARTKAYPRPSVEELRAFVASANATSFLIVREPFQRLLSAFRDKIEANHQAHYRSLRCHIQTKVGRRSRRGVDCQPTFPEFVDYLLEERAKGHAPNEHWAPYYSFCSPCQVAFDYVLRFESLSQEEAFLVAKFHSGGGSGLSVCGRGVDYETATRHYFSQLSEARLLALYAIYKRDFEIFGYDATPYFDYAKDS</sequence>
<keyword evidence="9" id="KW-0735">Signal-anchor</keyword>
<evidence type="ECO:0000256" key="7">
    <source>
        <dbReference type="ARBA" id="ARBA00023136"/>
    </source>
</evidence>
<evidence type="ECO:0000256" key="8">
    <source>
        <dbReference type="ARBA" id="ARBA00023180"/>
    </source>
</evidence>
<dbReference type="GO" id="GO:0016051">
    <property type="term" value="P:carbohydrate biosynthetic process"/>
    <property type="evidence" value="ECO:0007669"/>
    <property type="project" value="InterPro"/>
</dbReference>
<evidence type="ECO:0000256" key="3">
    <source>
        <dbReference type="ARBA" id="ARBA00022679"/>
    </source>
</evidence>
<keyword evidence="3 9" id="KW-0808">Transferase</keyword>
<dbReference type="InterPro" id="IPR005331">
    <property type="entry name" value="Sulfotransferase"/>
</dbReference>
<dbReference type="InterPro" id="IPR018011">
    <property type="entry name" value="Carb_sulfotrans_8-10"/>
</dbReference>
<evidence type="ECO:0000313" key="11">
    <source>
        <dbReference type="Proteomes" id="UP000283509"/>
    </source>
</evidence>
<dbReference type="PANTHER" id="PTHR12137:SF63">
    <property type="entry name" value="CARBOHYDRATE SULFOTRANSFERASE"/>
    <property type="match status" value="1"/>
</dbReference>
<reference evidence="10 11" key="1">
    <citation type="submission" date="2018-04" db="EMBL/GenBank/DDBJ databases">
        <authorList>
            <person name="Zhang X."/>
            <person name="Yuan J."/>
            <person name="Li F."/>
            <person name="Xiang J."/>
        </authorList>
    </citation>
    <scope>NUCLEOTIDE SEQUENCE [LARGE SCALE GENOMIC DNA]</scope>
    <source>
        <tissue evidence="10">Muscle</tissue>
    </source>
</reference>
<keyword evidence="7" id="KW-0472">Membrane</keyword>
<proteinExistence type="inferred from homology"/>
<evidence type="ECO:0000256" key="2">
    <source>
        <dbReference type="ARBA" id="ARBA00006339"/>
    </source>
</evidence>
<dbReference type="OrthoDB" id="6376404at2759"/>
<keyword evidence="9" id="KW-0119">Carbohydrate metabolism</keyword>
<dbReference type="PANTHER" id="PTHR12137">
    <property type="entry name" value="CARBOHYDRATE SULFOTRANSFERASE"/>
    <property type="match status" value="1"/>
</dbReference>
<dbReference type="AlphaFoldDB" id="A0A423TDV3"/>
<comment type="caution">
    <text evidence="10">The sequence shown here is derived from an EMBL/GenBank/DDBJ whole genome shotgun (WGS) entry which is preliminary data.</text>
</comment>
<comment type="similarity">
    <text evidence="2 9">Belongs to the sulfotransferase 2 family.</text>
</comment>
<name>A0A423TDV3_PENVA</name>
<keyword evidence="11" id="KW-1185">Reference proteome</keyword>
<protein>
    <recommendedName>
        <fullName evidence="9">Carbohydrate sulfotransferase</fullName>
        <ecNumber evidence="9">2.8.2.-</ecNumber>
    </recommendedName>
</protein>
<comment type="subcellular location">
    <subcellularLocation>
        <location evidence="1 9">Golgi apparatus membrane</location>
        <topology evidence="1 9">Single-pass type II membrane protein</topology>
    </subcellularLocation>
</comment>
<dbReference type="Pfam" id="PF03567">
    <property type="entry name" value="Sulfotransfer_2"/>
    <property type="match status" value="1"/>
</dbReference>
<dbReference type="GO" id="GO:0000139">
    <property type="term" value="C:Golgi membrane"/>
    <property type="evidence" value="ECO:0007669"/>
    <property type="project" value="UniProtKB-SubCell"/>
</dbReference>
<keyword evidence="8 9" id="KW-0325">Glycoprotein</keyword>
<evidence type="ECO:0000313" key="10">
    <source>
        <dbReference type="EMBL" id="ROT74612.1"/>
    </source>
</evidence>
<accession>A0A423TDV3</accession>
<evidence type="ECO:0000256" key="6">
    <source>
        <dbReference type="ARBA" id="ARBA00023034"/>
    </source>
</evidence>
<evidence type="ECO:0000256" key="9">
    <source>
        <dbReference type="RuleBase" id="RU364020"/>
    </source>
</evidence>
<evidence type="ECO:0000256" key="5">
    <source>
        <dbReference type="ARBA" id="ARBA00022989"/>
    </source>
</evidence>
<organism evidence="10 11">
    <name type="scientific">Penaeus vannamei</name>
    <name type="common">Whiteleg shrimp</name>
    <name type="synonym">Litopenaeus vannamei</name>
    <dbReference type="NCBI Taxonomy" id="6689"/>
    <lineage>
        <taxon>Eukaryota</taxon>
        <taxon>Metazoa</taxon>
        <taxon>Ecdysozoa</taxon>
        <taxon>Arthropoda</taxon>
        <taxon>Crustacea</taxon>
        <taxon>Multicrustacea</taxon>
        <taxon>Malacostraca</taxon>
        <taxon>Eumalacostraca</taxon>
        <taxon>Eucarida</taxon>
        <taxon>Decapoda</taxon>
        <taxon>Dendrobranchiata</taxon>
        <taxon>Penaeoidea</taxon>
        <taxon>Penaeidae</taxon>
        <taxon>Penaeus</taxon>
    </lineage>
</organism>
<keyword evidence="5" id="KW-1133">Transmembrane helix</keyword>
<dbReference type="EMBL" id="QCYY01001875">
    <property type="protein sequence ID" value="ROT74612.1"/>
    <property type="molecule type" value="Genomic_DNA"/>
</dbReference>
<dbReference type="Proteomes" id="UP000283509">
    <property type="component" value="Unassembled WGS sequence"/>
</dbReference>
<dbReference type="GO" id="GO:0008146">
    <property type="term" value="F:sulfotransferase activity"/>
    <property type="evidence" value="ECO:0007669"/>
    <property type="project" value="InterPro"/>
</dbReference>
<dbReference type="EC" id="2.8.2.-" evidence="9"/>
<keyword evidence="6 9" id="KW-0333">Golgi apparatus</keyword>
<keyword evidence="4" id="KW-0812">Transmembrane</keyword>
<reference evidence="10 11" key="2">
    <citation type="submission" date="2019-01" db="EMBL/GenBank/DDBJ databases">
        <title>The decoding of complex shrimp genome reveals the adaptation for benthos swimmer, frequently molting mechanism and breeding impact on genome.</title>
        <authorList>
            <person name="Sun Y."/>
            <person name="Gao Y."/>
            <person name="Yu Y."/>
        </authorList>
    </citation>
    <scope>NUCLEOTIDE SEQUENCE [LARGE SCALE GENOMIC DNA]</scope>
    <source>
        <tissue evidence="10">Muscle</tissue>
    </source>
</reference>
<evidence type="ECO:0000256" key="1">
    <source>
        <dbReference type="ARBA" id="ARBA00004323"/>
    </source>
</evidence>
<evidence type="ECO:0000256" key="4">
    <source>
        <dbReference type="ARBA" id="ARBA00022692"/>
    </source>
</evidence>
<gene>
    <name evidence="10" type="ORF">C7M84_006884</name>
</gene>